<comment type="subcellular location">
    <subcellularLocation>
        <location evidence="1">Cell membrane</location>
        <topology evidence="1">Peripheral membrane protein</topology>
        <orientation evidence="1">Cytoplasmic side</orientation>
    </subcellularLocation>
</comment>
<dbReference type="PATRIC" id="fig|66969.6.peg.2401"/>
<proteinExistence type="inferred from homology"/>
<gene>
    <name evidence="2" type="ORF">Lwal_2209</name>
</gene>
<dbReference type="GO" id="GO:0005886">
    <property type="term" value="C:plasma membrane"/>
    <property type="evidence" value="ECO:0007669"/>
    <property type="project" value="UniProtKB-SubCell"/>
</dbReference>
<comment type="caution">
    <text evidence="2">The sequence shown here is derived from an EMBL/GenBank/DDBJ whole genome shotgun (WGS) entry which is preliminary data.</text>
</comment>
<keyword evidence="3" id="KW-1185">Reference proteome</keyword>
<dbReference type="HAMAP" id="MF_00386">
    <property type="entry name" value="UPF0161_YidD"/>
    <property type="match status" value="1"/>
</dbReference>
<dbReference type="PANTHER" id="PTHR33383">
    <property type="entry name" value="MEMBRANE PROTEIN INSERTION EFFICIENCY FACTOR-RELATED"/>
    <property type="match status" value="1"/>
</dbReference>
<comment type="similarity">
    <text evidence="1">Belongs to the UPF0161 family.</text>
</comment>
<protein>
    <recommendedName>
        <fullName evidence="1">Putative membrane protein insertion efficiency factor</fullName>
    </recommendedName>
</protein>
<reference evidence="2 3" key="1">
    <citation type="submission" date="2015-11" db="EMBL/GenBank/DDBJ databases">
        <title>Genomic analysis of 38 Legionella species identifies large and diverse effector repertoires.</title>
        <authorList>
            <person name="Burstein D."/>
            <person name="Amaro F."/>
            <person name="Zusman T."/>
            <person name="Lifshitz Z."/>
            <person name="Cohen O."/>
            <person name="Gilbert J.A."/>
            <person name="Pupko T."/>
            <person name="Shuman H.A."/>
            <person name="Segal G."/>
        </authorList>
    </citation>
    <scope>NUCLEOTIDE SEQUENCE [LARGE SCALE GENOMIC DNA]</scope>
    <source>
        <strain evidence="2 3">ATCC 51914</strain>
    </source>
</reference>
<accession>A0A0W1A554</accession>
<sequence>MLQQIVCLPIKMYQYFISPMISPCCRFHPSCSDYMQGAINHYGVCKGLWMGSKRLLKCHPWAEGGFDPIIPKEEKF</sequence>
<name>A0A0W1A554_9GAMM</name>
<comment type="function">
    <text evidence="1">Could be involved in insertion of integral membrane proteins into the membrane.</text>
</comment>
<dbReference type="PANTHER" id="PTHR33383:SF1">
    <property type="entry name" value="MEMBRANE PROTEIN INSERTION EFFICIENCY FACTOR-RELATED"/>
    <property type="match status" value="1"/>
</dbReference>
<dbReference type="Proteomes" id="UP000054729">
    <property type="component" value="Unassembled WGS sequence"/>
</dbReference>
<dbReference type="Pfam" id="PF01809">
    <property type="entry name" value="YidD"/>
    <property type="match status" value="1"/>
</dbReference>
<dbReference type="InterPro" id="IPR002696">
    <property type="entry name" value="Membr_insert_effic_factor_YidD"/>
</dbReference>
<dbReference type="SMART" id="SM01234">
    <property type="entry name" value="Haemolytic"/>
    <property type="match status" value="1"/>
</dbReference>
<dbReference type="EMBL" id="LNZB01000051">
    <property type="protein sequence ID" value="KTD76487.1"/>
    <property type="molecule type" value="Genomic_DNA"/>
</dbReference>
<keyword evidence="1" id="KW-1003">Cell membrane</keyword>
<evidence type="ECO:0000256" key="1">
    <source>
        <dbReference type="HAMAP-Rule" id="MF_00386"/>
    </source>
</evidence>
<evidence type="ECO:0000313" key="3">
    <source>
        <dbReference type="Proteomes" id="UP000054729"/>
    </source>
</evidence>
<dbReference type="AlphaFoldDB" id="A0A0W1A554"/>
<evidence type="ECO:0000313" key="2">
    <source>
        <dbReference type="EMBL" id="KTD76487.1"/>
    </source>
</evidence>
<dbReference type="NCBIfam" id="TIGR00278">
    <property type="entry name" value="membrane protein insertion efficiency factor YidD"/>
    <property type="match status" value="1"/>
</dbReference>
<dbReference type="STRING" id="66969.Lwal_2209"/>
<keyword evidence="1" id="KW-0472">Membrane</keyword>
<organism evidence="2 3">
    <name type="scientific">Legionella waltersii</name>
    <dbReference type="NCBI Taxonomy" id="66969"/>
    <lineage>
        <taxon>Bacteria</taxon>
        <taxon>Pseudomonadati</taxon>
        <taxon>Pseudomonadota</taxon>
        <taxon>Gammaproteobacteria</taxon>
        <taxon>Legionellales</taxon>
        <taxon>Legionellaceae</taxon>
        <taxon>Legionella</taxon>
    </lineage>
</organism>